<feature type="region of interest" description="Disordered" evidence="1">
    <location>
        <begin position="2177"/>
        <end position="2228"/>
    </location>
</feature>
<proteinExistence type="predicted"/>
<keyword evidence="3" id="KW-1185">Reference proteome</keyword>
<feature type="compositionally biased region" description="Polar residues" evidence="1">
    <location>
        <begin position="1353"/>
        <end position="1362"/>
    </location>
</feature>
<feature type="compositionally biased region" description="Polar residues" evidence="1">
    <location>
        <begin position="2396"/>
        <end position="2412"/>
    </location>
</feature>
<feature type="region of interest" description="Disordered" evidence="1">
    <location>
        <begin position="957"/>
        <end position="996"/>
    </location>
</feature>
<feature type="region of interest" description="Disordered" evidence="1">
    <location>
        <begin position="1953"/>
        <end position="1979"/>
    </location>
</feature>
<feature type="region of interest" description="Disordered" evidence="1">
    <location>
        <begin position="1744"/>
        <end position="1796"/>
    </location>
</feature>
<feature type="compositionally biased region" description="Basic and acidic residues" evidence="1">
    <location>
        <begin position="984"/>
        <end position="996"/>
    </location>
</feature>
<sequence>MYNKNKIQKTNEKKIMKKVKKQWVVASLATFALIGGAALNTSNVENHVLADTSESSDNGGSTTDISDNGGSTTDTSDNGGSTTGTSDNGGSTTGTSDNGGSTTGTSDNGGSTTNTSDNGGSTTGTEVPNQQQNPESDYQKGISEGTAAAQNDANMNNRYLDGSKAGLKNLAGQSPEYQNGYNMAYNAVVDGTNNKKANDATLVNNDDYLGAYAKGQDIRNATQTVMASNATQLNSAMLDTSIKNIKVVRDISMWQLSGQSNVPGFANGDLGSQAYNKALTINGGGHTVDFASYNYSQNSTDPLKIQDITMYGTAYYGPITKRGASGQIWYDNINYYGPQLAYATASEVHVNNKVYIDSRNPNYDRNQILDNPADNPGTGTINMPAGYTNQQNLQVATLIFEKDSEYDGYTNNGNVLELNGTANVTLNSGSRVNLYPRNNGATNPEDAYNGYAVGLYMNSGVLNINDGAHLNIEPQTTNTYPQLSSALYLGGGSINVNSNSAFSIKLDGSLTNGQIPIYVGGNLTAQDNGEFIVEKLGNDNSSSASNTLAYVSGSLNIKNKANIGMYANGSSNISLLSVGSNVNISNPADKTYTLGGKQANGLTFDLRDNTGTRSSLFTNNNLNLNNVTLNGVPYGNVLIPSSNNTGDSIKGTNLNSSQVNDQNNIAYYGGAGASDNAGDTSKTRFMNFLATPNFKLDSNSLKLNRDQNTGNLVLSGSYQFMDSAKSNYSNKSYPIYLGAFVGNTSQGGTYTNDNYKIDKNSYNLKSTKDQDYSDNNSIPFAITLPNNLTAAQIQRLSVQGQYIVGSDNQQLQISASDANNLAQDTTIADSRAGVQTFINNRNNNSYQPTSDSRYPANTAYKNGYDIAQAGYTDGYQSNTTNNRSNNYPDGYQRTAYDTGFNQGQADYTANTTGYNDAIADKQNNAASQDLSVQSAYTNGYNAGKDVLKAIKDVTANPKVSKQDGQSPSYNDAYDGASKALDSSYDNKDKSQQSHDYQKGYDSLQGMQKALRESSHSNPNDDSQSDSYKLTAKGIQDAQNGVNPAASNSPFYQAGYNDYQNGISDFNAGVKDPSSDNTKSQVYKDAYADAAKGYKAYTDNPTTATIPDGSSQAYKVGFNATRAAAQGMNDYLNDGKQTKADDYKNDSVQNDAYQKAYSGAQQAANDYNNGNVKSANDLSKESKAYQDGYNAVAVSQKAMADAKNNENHRDDSGYTDAQKAIYQEVQKAVSDALQETPSKSEATPSATYNYAYDTTLGAKDYVDGKPETGDSNNYKQAYEQAKAGHDAYKADSNQSTSGKSQAYVDGFNGSKTAKAGSDDYQNQSGKSDKYGKDKAYTNGYDGAQAGTQDGLADKSTNVSSKPQVYQDAYGTARDKSEDARTGLQDALAPSVNGAQNTNNSDYMSGYNGAKDGAVAAVGTQPTGEKAKNAQYVAAYNRAQGMKDALANPDKATADNSDANYKDGYNTAHQGIVDGLAKADKNNNTDQTYNHGYDDLVAGANDYTNGTSSANKNAAYNKGYTEARNGHDDAQKSNAQAQASTEGTSKQYQDSYNATRAAAQGMNDYLNDGKQTKASDYTGNTIQNDAYQKAYSGAQQAANDYNNGNVKSANDLSKESKAYQDGYNAVAVSQKAMADAKAGENHKDGSGYTDAQKAIYQEVQQAVSDALQETPSKSEATPSATYNYAYDTTLGAKDYVDGKPETGNSNNYKQAYEQARAGHDAYKADANQSTSGKSQAYVDGFNGSKTAKAGSDDYQNQSGKSDKYGEDKAYTNGYDGAQVGTQDGLADKSTNVSSKPQVYQDAYGTARDKSEDARTGLQDALAPSVNGAQNTNNSDYMSGYNGAKDGAVAAVGTQPTGEKAKNAQYVAAYNRAQGMKDALANPDKATADNSDANYKDGYNTAHQGIVDGLAKADKNNNTDQTYNHGYDDLVAGANDYTNGTSSANKNAAYNKGYTEARNGHDDAQKSNAQAQASTEGTSKQYQDSYNATRAAAQGMNDYLNDGKQTKASDYTGNTIQNDAYQKAYSGAQQAANDYNNGNVKSANDLSKESKAYQDGYNAVAVSQKAMADAKNNENHRDDSGYTDAQKAIYQEVQKAVSDALQETPSKSEATPSATYNYAYDTTLGAKDYVDGKPETGDSNNYKQAYEQAKAGHDAYKADSNQSTSGKSQAYVDGFNGSKTAKAGSDDYQNQSGKSDKYGKDKAYTNGYDGAQAGTQDGLADKSTNVSSKPQVYQDAYGTARDKSEDARTGLQDALAPSVNGAQNTNNSDYMSGYNGAKDGAVAAVGTQPTGEKAKNAQYVAAYNRAQGMKDALANPDKATADNSDANYKDGYNTAHQGIVDGLAKADKNNNTDQTYNHGYDDLVAGANDYTNGTSSANKNAAYNKGYTEARNGHDDAQKSNAQAQASTEGTSKQYQDSYNATRAAAQGMNDYLNDGKQTKASDYTGNTIQNDAYQKAYSGAQDGQTKGLTGMSATDNSAKPVAYQDGYKSGYSKGYASYQNSLTNANVNAVQAMVENGQPIKDYTGPYASVYKQAYEAYQDGAVQAAQDFENGIKPNLANQSKAYINGYNSLMANAVTTKVNYTPNANVLVWSLDKTGQPVPTDNHKQGYRNIVATKETKVVDGISYTKLATGKDSWIQTQYLDDPASTPMKVNYTEGYGVRIWNSEGTQMSGSDMTESALANVKTYDQKVVDNISYTRINAKDSNQWIQTQYLQNTAPKAGGVVSLGNVPQNYAIYLRDSNGNMTEQALKPGTSWKVFEGKNINGQLFYRLGSDNQWVEAKYIDGFKA</sequence>
<evidence type="ECO:0000256" key="1">
    <source>
        <dbReference type="SAM" id="MobiDB-lite"/>
    </source>
</evidence>
<feature type="compositionally biased region" description="Polar residues" evidence="1">
    <location>
        <begin position="1530"/>
        <end position="1546"/>
    </location>
</feature>
<feature type="compositionally biased region" description="Basic and acidic residues" evidence="1">
    <location>
        <begin position="2191"/>
        <end position="2200"/>
    </location>
</feature>
<accession>A0ABU8SE73</accession>
<feature type="compositionally biased region" description="Low complexity" evidence="1">
    <location>
        <begin position="59"/>
        <end position="125"/>
    </location>
</feature>
<feature type="compositionally biased region" description="Polar residues" evidence="1">
    <location>
        <begin position="1786"/>
        <end position="1795"/>
    </location>
</feature>
<feature type="compositionally biased region" description="Polar residues" evidence="1">
    <location>
        <begin position="957"/>
        <end position="969"/>
    </location>
</feature>
<feature type="compositionally biased region" description="Polar residues" evidence="1">
    <location>
        <begin position="2219"/>
        <end position="2228"/>
    </location>
</feature>
<dbReference type="Proteomes" id="UP001377804">
    <property type="component" value="Unassembled WGS sequence"/>
</dbReference>
<evidence type="ECO:0000313" key="2">
    <source>
        <dbReference type="EMBL" id="MEJ6347690.1"/>
    </source>
</evidence>
<reference evidence="2 3" key="1">
    <citation type="submission" date="2023-10" db="EMBL/GenBank/DDBJ databases">
        <title>Holzapfeliella saturejae sp. nov. isolated from Satureja montana flowers.</title>
        <authorList>
            <person name="Alcantara C."/>
            <person name="Zuniga M."/>
            <person name="Landete J.M."/>
            <person name="Monedero V."/>
        </authorList>
    </citation>
    <scope>NUCLEOTIDE SEQUENCE [LARGE SCALE GENOMIC DNA]</scope>
    <source>
        <strain evidence="2 3">He02</strain>
    </source>
</reference>
<feature type="compositionally biased region" description="Polar residues" evidence="1">
    <location>
        <begin position="1963"/>
        <end position="1979"/>
    </location>
</feature>
<feature type="region of interest" description="Disordered" evidence="1">
    <location>
        <begin position="51"/>
        <end position="140"/>
    </location>
</feature>
<feature type="compositionally biased region" description="Basic and acidic residues" evidence="1">
    <location>
        <begin position="1325"/>
        <end position="1334"/>
    </location>
</feature>
<gene>
    <name evidence="2" type="ORF">R4Y45_00240</name>
</gene>
<dbReference type="EMBL" id="JAWMWG010000001">
    <property type="protein sequence ID" value="MEJ6347690.1"/>
    <property type="molecule type" value="Genomic_DNA"/>
</dbReference>
<feature type="region of interest" description="Disordered" evidence="1">
    <location>
        <begin position="1311"/>
        <end position="1378"/>
    </location>
</feature>
<feature type="region of interest" description="Disordered" evidence="1">
    <location>
        <begin position="1520"/>
        <end position="1546"/>
    </location>
</feature>
<evidence type="ECO:0000313" key="3">
    <source>
        <dbReference type="Proteomes" id="UP001377804"/>
    </source>
</evidence>
<evidence type="ECO:0008006" key="4">
    <source>
        <dbReference type="Google" id="ProtNLM"/>
    </source>
</evidence>
<feature type="compositionally biased region" description="Basic and acidic residues" evidence="1">
    <location>
        <begin position="1758"/>
        <end position="1767"/>
    </location>
</feature>
<comment type="caution">
    <text evidence="2">The sequence shown here is derived from an EMBL/GenBank/DDBJ whole genome shotgun (WGS) entry which is preliminary data.</text>
</comment>
<feature type="region of interest" description="Disordered" evidence="1">
    <location>
        <begin position="2386"/>
        <end position="2412"/>
    </location>
</feature>
<protein>
    <recommendedName>
        <fullName evidence="4">DUF5776 domain-containing protein</fullName>
    </recommendedName>
</protein>
<name>A0ABU8SE73_9LACO</name>
<organism evidence="2 3">
    <name type="scientific">Holzapfeliella saturejae</name>
    <dbReference type="NCBI Taxonomy" id="3082953"/>
    <lineage>
        <taxon>Bacteria</taxon>
        <taxon>Bacillati</taxon>
        <taxon>Bacillota</taxon>
        <taxon>Bacilli</taxon>
        <taxon>Lactobacillales</taxon>
        <taxon>Lactobacillaceae</taxon>
        <taxon>Holzapfeliella</taxon>
    </lineage>
</organism>
<feature type="compositionally biased region" description="Polar residues" evidence="1">
    <location>
        <begin position="126"/>
        <end position="136"/>
    </location>
</feature>
<dbReference type="RefSeq" id="WP_339968083.1">
    <property type="nucleotide sequence ID" value="NZ_JAWMWG010000001.1"/>
</dbReference>